<name>A0ABU3XMI3_9GAMM</name>
<reference evidence="1 2" key="1">
    <citation type="submission" date="2023-10" db="EMBL/GenBank/DDBJ databases">
        <title>Pseudomonas otitidis isolated from a paediatric patient with cystic fibrosis in Chile.</title>
        <authorList>
            <person name="Amsteins-Romero L."/>
            <person name="Opazo-Capurro A."/>
            <person name="Matus-Kohler M."/>
            <person name="Gonzalez-Rocha G."/>
        </authorList>
    </citation>
    <scope>NUCLEOTIDE SEQUENCE [LARGE SCALE GENOMIC DNA]</scope>
    <source>
        <strain evidence="1 2">P-714</strain>
    </source>
</reference>
<evidence type="ECO:0000313" key="1">
    <source>
        <dbReference type="EMBL" id="MDV3439158.1"/>
    </source>
</evidence>
<accession>A0ABU3XMI3</accession>
<comment type="caution">
    <text evidence="1">The sequence shown here is derived from an EMBL/GenBank/DDBJ whole genome shotgun (WGS) entry which is preliminary data.</text>
</comment>
<gene>
    <name evidence="1" type="ORF">R0G64_06925</name>
</gene>
<protein>
    <submittedName>
        <fullName evidence="1">Threonine dehydratase</fullName>
    </submittedName>
</protein>
<feature type="non-terminal residue" evidence="1">
    <location>
        <position position="1"/>
    </location>
</feature>
<keyword evidence="2" id="KW-1185">Reference proteome</keyword>
<proteinExistence type="predicted"/>
<evidence type="ECO:0000313" key="2">
    <source>
        <dbReference type="Proteomes" id="UP001273935"/>
    </source>
</evidence>
<dbReference type="EMBL" id="JAWJUL010000018">
    <property type="protein sequence ID" value="MDV3439158.1"/>
    <property type="molecule type" value="Genomic_DNA"/>
</dbReference>
<organism evidence="1 2">
    <name type="scientific">Metapseudomonas otitidis</name>
    <dbReference type="NCBI Taxonomy" id="319939"/>
    <lineage>
        <taxon>Bacteria</taxon>
        <taxon>Pseudomonadati</taxon>
        <taxon>Pseudomonadota</taxon>
        <taxon>Gammaproteobacteria</taxon>
        <taxon>Pseudomonadales</taxon>
        <taxon>Pseudomonadaceae</taxon>
        <taxon>Metapseudomonas</taxon>
    </lineage>
</organism>
<sequence length="34" mass="3987">VPEEQMHQLPAALDAIGYPWWDESDNPAYRLFAR</sequence>
<dbReference type="Proteomes" id="UP001273935">
    <property type="component" value="Unassembled WGS sequence"/>
</dbReference>